<evidence type="ECO:0000313" key="4">
    <source>
        <dbReference type="EMBL" id="MDI3320185.1"/>
    </source>
</evidence>
<proteinExistence type="predicted"/>
<dbReference type="EMBL" id="JASBRG010000006">
    <property type="protein sequence ID" value="MDI3320185.1"/>
    <property type="molecule type" value="Genomic_DNA"/>
</dbReference>
<feature type="transmembrane region" description="Helical" evidence="1">
    <location>
        <begin position="195"/>
        <end position="216"/>
    </location>
</feature>
<keyword evidence="1" id="KW-0812">Transmembrane</keyword>
<reference evidence="4 5" key="1">
    <citation type="submission" date="2023-05" db="EMBL/GenBank/DDBJ databases">
        <title>Genome sequence of Pinibacter sp. MAH-24.</title>
        <authorList>
            <person name="Huq M.A."/>
        </authorList>
    </citation>
    <scope>NUCLEOTIDE SEQUENCE [LARGE SCALE GENOMIC DNA]</scope>
    <source>
        <strain evidence="4 5">MAH-24</strain>
    </source>
</reference>
<feature type="transmembrane region" description="Helical" evidence="1">
    <location>
        <begin position="419"/>
        <end position="436"/>
    </location>
</feature>
<organism evidence="4 5">
    <name type="scientific">Pinibacter soli</name>
    <dbReference type="NCBI Taxonomy" id="3044211"/>
    <lineage>
        <taxon>Bacteria</taxon>
        <taxon>Pseudomonadati</taxon>
        <taxon>Bacteroidota</taxon>
        <taxon>Chitinophagia</taxon>
        <taxon>Chitinophagales</taxon>
        <taxon>Chitinophagaceae</taxon>
        <taxon>Pinibacter</taxon>
    </lineage>
</organism>
<dbReference type="Proteomes" id="UP001226434">
    <property type="component" value="Unassembled WGS sequence"/>
</dbReference>
<comment type="caution">
    <text evidence="4">The sequence shown here is derived from an EMBL/GenBank/DDBJ whole genome shotgun (WGS) entry which is preliminary data.</text>
</comment>
<dbReference type="Pfam" id="PF07693">
    <property type="entry name" value="KAP_NTPase"/>
    <property type="match status" value="1"/>
</dbReference>
<name>A0ABT6RCC4_9BACT</name>
<evidence type="ECO:0000259" key="3">
    <source>
        <dbReference type="Pfam" id="PF07693"/>
    </source>
</evidence>
<feature type="domain" description="KAP NTPase" evidence="3">
    <location>
        <begin position="259"/>
        <end position="515"/>
    </location>
</feature>
<dbReference type="InterPro" id="IPR027417">
    <property type="entry name" value="P-loop_NTPase"/>
</dbReference>
<accession>A0ABT6RCC4</accession>
<feature type="transmembrane region" description="Helical" evidence="1">
    <location>
        <begin position="372"/>
        <end position="396"/>
    </location>
</feature>
<feature type="chain" id="PRO_5046980966" evidence="2">
    <location>
        <begin position="19"/>
        <end position="590"/>
    </location>
</feature>
<gene>
    <name evidence="4" type="ORF">QJ048_10400</name>
</gene>
<evidence type="ECO:0000313" key="5">
    <source>
        <dbReference type="Proteomes" id="UP001226434"/>
    </source>
</evidence>
<dbReference type="RefSeq" id="WP_282334283.1">
    <property type="nucleotide sequence ID" value="NZ_JASBRG010000006.1"/>
</dbReference>
<keyword evidence="1" id="KW-0472">Membrane</keyword>
<dbReference type="Gene3D" id="3.40.50.300">
    <property type="entry name" value="P-loop containing nucleotide triphosphate hydrolases"/>
    <property type="match status" value="1"/>
</dbReference>
<sequence length="590" mass="67783">MKKIFMCFLCIGFASTMAQRSILYPGYFRAYDLYWDLDTTSFPQQLMVTGDYSEDFDTAYYTMIQRTIKETRPNADTGWSGNTESSLYIDNGFVKYYNQLDHFRVGFFNGMSHYYTFSNDLNYIFTFNPNVAHALYLDSIKQADAINDLVICKDSLLYCSVSNNHINYIVRKKGSRGGWETLPVVVPNKSALDNVARIVFAVIVVLSLFGGILFFVRWKKAQEIKGFLKKARPDANDLKLAADKPLEYDQIKNKDTKAAIDAMVDVIKNRNTPLPMTIAINGAWGSGKSTIMNCIREKLDGDDQERFITTWFNAWHQQTESSLLDAFLLKVINRYEKPFYKKNGLKARLAFVRFRAQLAVSRFIKWPFYTQALSGFALGFLIVSVLIIIINLYGWVDSPVLENAGPLNINLTYFFKDNHFTSIIAIVIPILSFFFLKSESNPTIGAFLNVMYKKTFLVEVEKNTPDLREKFRAQYWEIMEAVGDRVLVVFIDDMDRVNGDKIFEMLEAINFIGDITSRPDDQESNSLKTVFVLGLYIDQVAEHLGIFLQKENAYKNEEPFSREEAKTLGKRYIEKMVQLNVPVPLTKDDV</sequence>
<dbReference type="InterPro" id="IPR011646">
    <property type="entry name" value="KAP_P-loop"/>
</dbReference>
<keyword evidence="5" id="KW-1185">Reference proteome</keyword>
<keyword evidence="2" id="KW-0732">Signal</keyword>
<evidence type="ECO:0000256" key="1">
    <source>
        <dbReference type="SAM" id="Phobius"/>
    </source>
</evidence>
<feature type="signal peptide" evidence="2">
    <location>
        <begin position="1"/>
        <end position="18"/>
    </location>
</feature>
<evidence type="ECO:0000256" key="2">
    <source>
        <dbReference type="SAM" id="SignalP"/>
    </source>
</evidence>
<protein>
    <submittedName>
        <fullName evidence="4">P-loop NTPase fold protein</fullName>
    </submittedName>
</protein>
<dbReference type="SUPFAM" id="SSF52540">
    <property type="entry name" value="P-loop containing nucleoside triphosphate hydrolases"/>
    <property type="match status" value="1"/>
</dbReference>
<keyword evidence="1" id="KW-1133">Transmembrane helix</keyword>